<keyword evidence="2" id="KW-1185">Reference proteome</keyword>
<organism evidence="1 2">
    <name type="scientific">Dentiscutata heterogama</name>
    <dbReference type="NCBI Taxonomy" id="1316150"/>
    <lineage>
        <taxon>Eukaryota</taxon>
        <taxon>Fungi</taxon>
        <taxon>Fungi incertae sedis</taxon>
        <taxon>Mucoromycota</taxon>
        <taxon>Glomeromycotina</taxon>
        <taxon>Glomeromycetes</taxon>
        <taxon>Diversisporales</taxon>
        <taxon>Gigasporaceae</taxon>
        <taxon>Dentiscutata</taxon>
    </lineage>
</organism>
<protein>
    <submittedName>
        <fullName evidence="1">4927_t:CDS:1</fullName>
    </submittedName>
</protein>
<evidence type="ECO:0000313" key="1">
    <source>
        <dbReference type="EMBL" id="CAG8604281.1"/>
    </source>
</evidence>
<reference evidence="1" key="1">
    <citation type="submission" date="2021-06" db="EMBL/GenBank/DDBJ databases">
        <authorList>
            <person name="Kallberg Y."/>
            <person name="Tangrot J."/>
            <person name="Rosling A."/>
        </authorList>
    </citation>
    <scope>NUCLEOTIDE SEQUENCE</scope>
    <source>
        <strain evidence="1">IL203A</strain>
    </source>
</reference>
<comment type="caution">
    <text evidence="1">The sequence shown here is derived from an EMBL/GenBank/DDBJ whole genome shotgun (WGS) entry which is preliminary data.</text>
</comment>
<dbReference type="Proteomes" id="UP000789702">
    <property type="component" value="Unassembled WGS sequence"/>
</dbReference>
<evidence type="ECO:0000313" key="2">
    <source>
        <dbReference type="Proteomes" id="UP000789702"/>
    </source>
</evidence>
<accession>A0ACA9MPN5</accession>
<dbReference type="EMBL" id="CAJVPU010010283">
    <property type="protein sequence ID" value="CAG8604281.1"/>
    <property type="molecule type" value="Genomic_DNA"/>
</dbReference>
<sequence length="151" mass="17243">KLIWKQIQYDLAGISPATLTLWKVEVSEGNRKWEILEKSHTEIDIKQEFGGEKLFSTTKFKETFPGKLPDNVVHSKKCIYRSGKRSRDDSDEKGEGQESKKGIMKLPDICNVYSSPKNFLSLPFPYPGSNIPVDRFAINEDGMGRKEFNNV</sequence>
<gene>
    <name evidence="1" type="ORF">DHETER_LOCUS7379</name>
</gene>
<proteinExistence type="predicted"/>
<name>A0ACA9MPN5_9GLOM</name>
<feature type="non-terminal residue" evidence="1">
    <location>
        <position position="1"/>
    </location>
</feature>